<feature type="region of interest" description="Disordered" evidence="1">
    <location>
        <begin position="168"/>
        <end position="238"/>
    </location>
</feature>
<dbReference type="Proteomes" id="UP000237246">
    <property type="component" value="Unassembled WGS sequence"/>
</dbReference>
<feature type="compositionally biased region" description="Polar residues" evidence="1">
    <location>
        <begin position="199"/>
        <end position="214"/>
    </location>
</feature>
<dbReference type="OrthoDB" id="5357315at2759"/>
<protein>
    <submittedName>
        <fullName evidence="3">Uncharacterized protein</fullName>
    </submittedName>
</protein>
<evidence type="ECO:0000313" key="4">
    <source>
        <dbReference type="Proteomes" id="UP000237246"/>
    </source>
</evidence>
<organism evidence="3 4">
    <name type="scientific">Bambusicola thoracicus</name>
    <name type="common">Chinese bamboo-partridge</name>
    <name type="synonym">Perdix thoracica</name>
    <dbReference type="NCBI Taxonomy" id="9083"/>
    <lineage>
        <taxon>Eukaryota</taxon>
        <taxon>Metazoa</taxon>
        <taxon>Chordata</taxon>
        <taxon>Craniata</taxon>
        <taxon>Vertebrata</taxon>
        <taxon>Euteleostomi</taxon>
        <taxon>Archelosauria</taxon>
        <taxon>Archosauria</taxon>
        <taxon>Dinosauria</taxon>
        <taxon>Saurischia</taxon>
        <taxon>Theropoda</taxon>
        <taxon>Coelurosauria</taxon>
        <taxon>Aves</taxon>
        <taxon>Neognathae</taxon>
        <taxon>Galloanserae</taxon>
        <taxon>Galliformes</taxon>
        <taxon>Phasianidae</taxon>
        <taxon>Perdicinae</taxon>
        <taxon>Bambusicola</taxon>
    </lineage>
</organism>
<feature type="compositionally biased region" description="Polar residues" evidence="1">
    <location>
        <begin position="168"/>
        <end position="182"/>
    </location>
</feature>
<keyword evidence="2" id="KW-0472">Membrane</keyword>
<dbReference type="Gene3D" id="3.50.30.30">
    <property type="match status" value="1"/>
</dbReference>
<keyword evidence="2" id="KW-1133">Transmembrane helix</keyword>
<comment type="caution">
    <text evidence="3">The sequence shown here is derived from an EMBL/GenBank/DDBJ whole genome shotgun (WGS) entry which is preliminary data.</text>
</comment>
<name>A0A2P4T7F5_BAMTH</name>
<evidence type="ECO:0000256" key="1">
    <source>
        <dbReference type="SAM" id="MobiDB-lite"/>
    </source>
</evidence>
<keyword evidence="4" id="KW-1185">Reference proteome</keyword>
<feature type="non-terminal residue" evidence="3">
    <location>
        <position position="1"/>
    </location>
</feature>
<evidence type="ECO:0000313" key="3">
    <source>
        <dbReference type="EMBL" id="POI32298.1"/>
    </source>
</evidence>
<proteinExistence type="predicted"/>
<keyword evidence="2" id="KW-0812">Transmembrane</keyword>
<accession>A0A2P4T7F5</accession>
<dbReference type="AlphaFoldDB" id="A0A2P4T7F5"/>
<reference evidence="3 4" key="1">
    <citation type="submission" date="2018-01" db="EMBL/GenBank/DDBJ databases">
        <title>Comparison of the Chinese Bamboo Partridge and Red Junglefowl genome sequences highlights the importance of demography in genome evolution.</title>
        <authorList>
            <person name="Tiley G.P."/>
            <person name="Kimball R.T."/>
            <person name="Braun E.L."/>
            <person name="Burleigh J.G."/>
        </authorList>
    </citation>
    <scope>NUCLEOTIDE SEQUENCE [LARGE SCALE GENOMIC DNA]</scope>
    <source>
        <strain evidence="3">RTK389</strain>
        <tissue evidence="3">Blood</tissue>
    </source>
</reference>
<sequence length="238" mass="25783">SGEHGFCFSFAGAGNIVAIMIGNLKGMEILRRIESGLKVTMVIEVGKKHGPWMNHYSIFFVSVSFFVVTAATVSYFIIYSARRFRITRAQSRKQHGHACLACFDNIWVIKLVPACLDTKRQLRAEAKRAIGQLQLRTLKQGDKVDAEHGAESVQAAVSSGTSNVTSINEVDSHSETASSGYASAQGADESVLEEHAPSGNDNTHLVNNESQNSAVAVLPPLDNPTFEADETQVSEVKS</sequence>
<gene>
    <name evidence="3" type="ORF">CIB84_003950</name>
</gene>
<feature type="transmembrane region" description="Helical" evidence="2">
    <location>
        <begin position="56"/>
        <end position="78"/>
    </location>
</feature>
<dbReference type="EMBL" id="PPHD01006198">
    <property type="protein sequence ID" value="POI32298.1"/>
    <property type="molecule type" value="Genomic_DNA"/>
</dbReference>
<evidence type="ECO:0000256" key="2">
    <source>
        <dbReference type="SAM" id="Phobius"/>
    </source>
</evidence>